<evidence type="ECO:0000256" key="7">
    <source>
        <dbReference type="ARBA" id="ARBA00023242"/>
    </source>
</evidence>
<feature type="compositionally biased region" description="Low complexity" evidence="10">
    <location>
        <begin position="341"/>
        <end position="379"/>
    </location>
</feature>
<evidence type="ECO:0000256" key="3">
    <source>
        <dbReference type="ARBA" id="ARBA00009914"/>
    </source>
</evidence>
<evidence type="ECO:0000256" key="4">
    <source>
        <dbReference type="ARBA" id="ARBA00022454"/>
    </source>
</evidence>
<organism evidence="12 13">
    <name type="scientific">Madurella fahalii</name>
    <dbReference type="NCBI Taxonomy" id="1157608"/>
    <lineage>
        <taxon>Eukaryota</taxon>
        <taxon>Fungi</taxon>
        <taxon>Dikarya</taxon>
        <taxon>Ascomycota</taxon>
        <taxon>Pezizomycotina</taxon>
        <taxon>Sordariomycetes</taxon>
        <taxon>Sordariomycetidae</taxon>
        <taxon>Sordariales</taxon>
        <taxon>Sordariales incertae sedis</taxon>
        <taxon>Madurella</taxon>
    </lineage>
</organism>
<comment type="subcellular location">
    <subcellularLocation>
        <location evidence="2">Chromosome</location>
        <location evidence="2">Centromere</location>
    </subcellularLocation>
    <subcellularLocation>
        <location evidence="1">Nucleus</location>
    </subcellularLocation>
</comment>
<dbReference type="GeneID" id="98172340"/>
<feature type="compositionally biased region" description="Low complexity" evidence="10">
    <location>
        <begin position="256"/>
        <end position="278"/>
    </location>
</feature>
<feature type="compositionally biased region" description="Low complexity" evidence="10">
    <location>
        <begin position="138"/>
        <end position="156"/>
    </location>
</feature>
<feature type="compositionally biased region" description="Pro residues" evidence="10">
    <location>
        <begin position="327"/>
        <end position="340"/>
    </location>
</feature>
<sequence>MPPIRDKERKSEQSIMYNEEQTAVNMMSQKVPTKDGNPQARESPLKKRRAGITLAQKQALIDNLQLEITERARKLRANYNIHAQSLRTRIEIRVNRIPLSLRKFKMGDLLQKYSSEQQQKPNTATDTTRGPPVPAKDPVSSRPPSQRAPAPAAPHSARPPKRLSHEISGGDKENDVENIENPKKKARSNATGDIGRGYPAHVLSPTTSNSRVAPHRTIATPGRSGIARPAVTPGRAAVATNILSNMVDKARGARAAPTARKTTISTTASSTNGTGTTAAKRKRGATVTAGAPQPPSRPATRTARRASDDSESSDASTSTVVRKRPATAPPGAAPKLPGPPATSKRTVMGTIRRGVTTGTTRKVPAAKAGTTPASTTGTGRVLRKRA</sequence>
<evidence type="ECO:0000256" key="10">
    <source>
        <dbReference type="SAM" id="MobiDB-lite"/>
    </source>
</evidence>
<feature type="compositionally biased region" description="Polar residues" evidence="10">
    <location>
        <begin position="114"/>
        <end position="128"/>
    </location>
</feature>
<feature type="region of interest" description="Disordered" evidence="10">
    <location>
        <begin position="250"/>
        <end position="386"/>
    </location>
</feature>
<dbReference type="Pfam" id="PF10444">
    <property type="entry name" value="Nbl1_Borealin_N"/>
    <property type="match status" value="1"/>
</dbReference>
<keyword evidence="8" id="KW-0131">Cell cycle</keyword>
<dbReference type="Proteomes" id="UP001628179">
    <property type="component" value="Unassembled WGS sequence"/>
</dbReference>
<accession>A0ABQ0G1F9</accession>
<feature type="compositionally biased region" description="Basic and acidic residues" evidence="10">
    <location>
        <begin position="163"/>
        <end position="183"/>
    </location>
</feature>
<evidence type="ECO:0000256" key="5">
    <source>
        <dbReference type="ARBA" id="ARBA00022618"/>
    </source>
</evidence>
<feature type="compositionally biased region" description="Polar residues" evidence="10">
    <location>
        <begin position="21"/>
        <end position="31"/>
    </location>
</feature>
<dbReference type="EMBL" id="BAAFSV010000001">
    <property type="protein sequence ID" value="GAB1311385.1"/>
    <property type="molecule type" value="Genomic_DNA"/>
</dbReference>
<keyword evidence="9" id="KW-0137">Centromere</keyword>
<evidence type="ECO:0000313" key="12">
    <source>
        <dbReference type="EMBL" id="GAB1311385.1"/>
    </source>
</evidence>
<dbReference type="InterPro" id="IPR018867">
    <property type="entry name" value="Cell_div_borealin"/>
</dbReference>
<evidence type="ECO:0000259" key="11">
    <source>
        <dbReference type="Pfam" id="PF10444"/>
    </source>
</evidence>
<dbReference type="PANTHER" id="PTHR16040">
    <property type="entry name" value="AUSTRALIN, ISOFORM A-RELATED"/>
    <property type="match status" value="1"/>
</dbReference>
<evidence type="ECO:0000256" key="2">
    <source>
        <dbReference type="ARBA" id="ARBA00004584"/>
    </source>
</evidence>
<evidence type="ECO:0000313" key="13">
    <source>
        <dbReference type="Proteomes" id="UP001628179"/>
    </source>
</evidence>
<keyword evidence="6" id="KW-0498">Mitosis</keyword>
<evidence type="ECO:0000256" key="6">
    <source>
        <dbReference type="ARBA" id="ARBA00022776"/>
    </source>
</evidence>
<comment type="caution">
    <text evidence="12">The sequence shown here is derived from an EMBL/GenBank/DDBJ whole genome shotgun (WGS) entry which is preliminary data.</text>
</comment>
<keyword evidence="7" id="KW-0539">Nucleus</keyword>
<evidence type="ECO:0000256" key="9">
    <source>
        <dbReference type="ARBA" id="ARBA00023328"/>
    </source>
</evidence>
<reference evidence="12 13" key="1">
    <citation type="submission" date="2024-09" db="EMBL/GenBank/DDBJ databases">
        <title>Itraconazole resistance in Madurella fahalii resulting from another homologue of gene encoding cytochrome P450 14-alpha sterol demethylase (CYP51).</title>
        <authorList>
            <person name="Yoshioka I."/>
            <person name="Fahal A.H."/>
            <person name="Kaneko S."/>
            <person name="Yaguchi T."/>
        </authorList>
    </citation>
    <scope>NUCLEOTIDE SEQUENCE [LARGE SCALE GENOMIC DNA]</scope>
    <source>
        <strain evidence="12 13">IFM 68171</strain>
    </source>
</reference>
<protein>
    <submittedName>
        <fullName evidence="12">Borealin N-terminal domain-containing protein</fullName>
    </submittedName>
</protein>
<dbReference type="PANTHER" id="PTHR16040:SF7">
    <property type="entry name" value="AUSTRALIN, ISOFORM A-RELATED"/>
    <property type="match status" value="1"/>
</dbReference>
<keyword evidence="4" id="KW-0158">Chromosome</keyword>
<evidence type="ECO:0000256" key="8">
    <source>
        <dbReference type="ARBA" id="ARBA00023306"/>
    </source>
</evidence>
<feature type="region of interest" description="Disordered" evidence="10">
    <location>
        <begin position="114"/>
        <end position="229"/>
    </location>
</feature>
<feature type="region of interest" description="Disordered" evidence="10">
    <location>
        <begin position="21"/>
        <end position="45"/>
    </location>
</feature>
<keyword evidence="5" id="KW-0132">Cell division</keyword>
<keyword evidence="13" id="KW-1185">Reference proteome</keyword>
<comment type="similarity">
    <text evidence="3">Belongs to the borealin family.</text>
</comment>
<name>A0ABQ0G1F9_9PEZI</name>
<gene>
    <name evidence="12" type="ORF">MFIFM68171_01595</name>
</gene>
<feature type="domain" description="Borealin N-terminal" evidence="11">
    <location>
        <begin position="56"/>
        <end position="112"/>
    </location>
</feature>
<dbReference type="InterPro" id="IPR018851">
    <property type="entry name" value="Borealin_N"/>
</dbReference>
<evidence type="ECO:0000256" key="1">
    <source>
        <dbReference type="ARBA" id="ARBA00004123"/>
    </source>
</evidence>
<proteinExistence type="inferred from homology"/>
<dbReference type="RefSeq" id="XP_070913118.1">
    <property type="nucleotide sequence ID" value="XM_071057017.1"/>
</dbReference>